<accession>A0A0B6Z1U7</accession>
<sequence>FTSLQHMEHLSSHRKASSTTVGVTYPDLNLGSSLLLKDSTGHSSTVSSGFLDIATVDAKLSQMSSAVSRLTDMTKAATLLRDDNSSVSVQLVNISSLATELAMISNNLLQSYKNSCVVGDSSSSRTYLGPVSSDVVGYSYPFIDNDYELHS</sequence>
<dbReference type="EMBL" id="HACG01014805">
    <property type="protein sequence ID" value="CEK61670.1"/>
    <property type="molecule type" value="Transcribed_RNA"/>
</dbReference>
<evidence type="ECO:0000313" key="1">
    <source>
        <dbReference type="EMBL" id="CEK61670.1"/>
    </source>
</evidence>
<dbReference type="AlphaFoldDB" id="A0A0B6Z1U7"/>
<reference evidence="1" key="1">
    <citation type="submission" date="2014-12" db="EMBL/GenBank/DDBJ databases">
        <title>Insight into the proteome of Arion vulgaris.</title>
        <authorList>
            <person name="Aradska J."/>
            <person name="Bulat T."/>
            <person name="Smidak R."/>
            <person name="Sarate P."/>
            <person name="Gangsoo J."/>
            <person name="Sialana F."/>
            <person name="Bilban M."/>
            <person name="Lubec G."/>
        </authorList>
    </citation>
    <scope>NUCLEOTIDE SEQUENCE</scope>
    <source>
        <tissue evidence="1">Skin</tissue>
    </source>
</reference>
<protein>
    <submittedName>
        <fullName evidence="1">Uncharacterized protein</fullName>
    </submittedName>
</protein>
<feature type="non-terminal residue" evidence="1">
    <location>
        <position position="151"/>
    </location>
</feature>
<gene>
    <name evidence="1" type="primary">ORF42907</name>
</gene>
<name>A0A0B6Z1U7_9EUPU</name>
<organism evidence="1">
    <name type="scientific">Arion vulgaris</name>
    <dbReference type="NCBI Taxonomy" id="1028688"/>
    <lineage>
        <taxon>Eukaryota</taxon>
        <taxon>Metazoa</taxon>
        <taxon>Spiralia</taxon>
        <taxon>Lophotrochozoa</taxon>
        <taxon>Mollusca</taxon>
        <taxon>Gastropoda</taxon>
        <taxon>Heterobranchia</taxon>
        <taxon>Euthyneura</taxon>
        <taxon>Panpulmonata</taxon>
        <taxon>Eupulmonata</taxon>
        <taxon>Stylommatophora</taxon>
        <taxon>Helicina</taxon>
        <taxon>Arionoidea</taxon>
        <taxon>Arionidae</taxon>
        <taxon>Arion</taxon>
    </lineage>
</organism>
<feature type="non-terminal residue" evidence="1">
    <location>
        <position position="1"/>
    </location>
</feature>
<proteinExistence type="predicted"/>